<accession>A0A1C9CBP1</accession>
<reference evidence="1" key="1">
    <citation type="journal article" date="2016" name="BMC Biol.">
        <title>Parallel evolution of highly conserved plastid genome architecture in red seaweeds and seed plants.</title>
        <authorList>
            <person name="Lee J."/>
            <person name="Cho C.H."/>
            <person name="Park S.I."/>
            <person name="Choi J.W."/>
            <person name="Song H.S."/>
            <person name="West J.A."/>
            <person name="Bhattacharya D."/>
            <person name="Yoon H.S."/>
        </authorList>
    </citation>
    <scope>NUCLEOTIDE SEQUENCE</scope>
</reference>
<dbReference type="RefSeq" id="YP_009296652.1">
    <property type="nucleotide sequence ID" value="NC_031172.1"/>
</dbReference>
<proteinExistence type="predicted"/>
<gene>
    <name evidence="1" type="primary">ycf56</name>
    <name evidence="1" type="ORF">Apop_102</name>
</gene>
<dbReference type="GO" id="GO:0042781">
    <property type="term" value="F:3'-tRNA processing endoribonuclease activity"/>
    <property type="evidence" value="ECO:0007669"/>
    <property type="project" value="TreeGrafter"/>
</dbReference>
<sequence length="233" mass="27085">MKTLLFSSLNSRQFYCVNDSSLGLTIHVNQVPEVWLFNCSENTQHNLLKCHIKLSLISKIFITRFNLTNISGLLGLLSTLNLDNHNKTLDIYGPDNLHIYLKLNSKYSQTNFSYPVKVHSIQLHSIFINALYNIRVITFKHKVHELSYIITFRQNLGKFNLTYAVVFNIVRGRIYGNLKQRNNFIAPDGHEIQGQLFSKIPYRGKKISIIPNVKNINFIKEFCWQTDCIIYTN</sequence>
<keyword evidence="1" id="KW-0934">Plastid</keyword>
<dbReference type="GeneID" id="29073028"/>
<organism evidence="1">
    <name type="scientific">Apophlaea sinclairii</name>
    <dbReference type="NCBI Taxonomy" id="212746"/>
    <lineage>
        <taxon>Eukaryota</taxon>
        <taxon>Rhodophyta</taxon>
        <taxon>Florideophyceae</taxon>
        <taxon>Hildenbrandiophycidae</taxon>
        <taxon>Hildenbrandiales</taxon>
        <taxon>Hildenbrandiaceae</taxon>
        <taxon>Apophlaea</taxon>
    </lineage>
</organism>
<dbReference type="AlphaFoldDB" id="A0A1C9CBP1"/>
<evidence type="ECO:0000313" key="1">
    <source>
        <dbReference type="EMBL" id="AOM65792.1"/>
    </source>
</evidence>
<dbReference type="InterPro" id="IPR036866">
    <property type="entry name" value="RibonucZ/Hydroxyglut_hydro"/>
</dbReference>
<dbReference type="SUPFAM" id="SSF56281">
    <property type="entry name" value="Metallo-hydrolase/oxidoreductase"/>
    <property type="match status" value="1"/>
</dbReference>
<dbReference type="PANTHER" id="PTHR46018:SF2">
    <property type="entry name" value="ZINC PHOSPHODIESTERASE ELAC PROTEIN 1"/>
    <property type="match status" value="1"/>
</dbReference>
<dbReference type="EMBL" id="KX284716">
    <property type="protein sequence ID" value="AOM65792.1"/>
    <property type="molecule type" value="Genomic_DNA"/>
</dbReference>
<dbReference type="Gene3D" id="3.60.15.10">
    <property type="entry name" value="Ribonuclease Z/Hydroxyacylglutathione hydrolase-like"/>
    <property type="match status" value="1"/>
</dbReference>
<dbReference type="GO" id="GO:0005634">
    <property type="term" value="C:nucleus"/>
    <property type="evidence" value="ECO:0007669"/>
    <property type="project" value="TreeGrafter"/>
</dbReference>
<geneLocation type="plastid" evidence="1"/>
<name>A0A1C9CBP1_9FLOR</name>
<protein>
    <submittedName>
        <fullName evidence="1">Uncharacterized protein</fullName>
    </submittedName>
</protein>
<dbReference type="PANTHER" id="PTHR46018">
    <property type="entry name" value="ZINC PHOSPHODIESTERASE ELAC PROTEIN 1"/>
    <property type="match status" value="1"/>
</dbReference>